<evidence type="ECO:0000256" key="2">
    <source>
        <dbReference type="ARBA" id="ARBA00022768"/>
    </source>
</evidence>
<evidence type="ECO:0000313" key="9">
    <source>
        <dbReference type="Proteomes" id="UP000218811"/>
    </source>
</evidence>
<protein>
    <recommendedName>
        <fullName evidence="6">Elongation factor Ts, mitochondrial</fullName>
        <shortName evidence="6">EF-Ts</shortName>
        <shortName evidence="6">EF-TsMt</shortName>
    </recommendedName>
</protein>
<dbReference type="OrthoDB" id="277235at2759"/>
<reference evidence="8 9" key="1">
    <citation type="journal article" date="2012" name="Science">
        <title>The Paleozoic origin of enzymatic lignin decomposition reconstructed from 31 fungal genomes.</title>
        <authorList>
            <person name="Floudas D."/>
            <person name="Binder M."/>
            <person name="Riley R."/>
            <person name="Barry K."/>
            <person name="Blanchette R.A."/>
            <person name="Henrissat B."/>
            <person name="Martinez A.T."/>
            <person name="Otillar R."/>
            <person name="Spatafora J.W."/>
            <person name="Yadav J.S."/>
            <person name="Aerts A."/>
            <person name="Benoit I."/>
            <person name="Boyd A."/>
            <person name="Carlson A."/>
            <person name="Copeland A."/>
            <person name="Coutinho P.M."/>
            <person name="de Vries R.P."/>
            <person name="Ferreira P."/>
            <person name="Findley K."/>
            <person name="Foster B."/>
            <person name="Gaskell J."/>
            <person name="Glotzer D."/>
            <person name="Gorecki P."/>
            <person name="Heitman J."/>
            <person name="Hesse C."/>
            <person name="Hori C."/>
            <person name="Igarashi K."/>
            <person name="Jurgens J.A."/>
            <person name="Kallen N."/>
            <person name="Kersten P."/>
            <person name="Kohler A."/>
            <person name="Kuees U."/>
            <person name="Kumar T.K.A."/>
            <person name="Kuo A."/>
            <person name="LaButti K."/>
            <person name="Larrondo L.F."/>
            <person name="Lindquist E."/>
            <person name="Ling A."/>
            <person name="Lombard V."/>
            <person name="Lucas S."/>
            <person name="Lundell T."/>
            <person name="Martin R."/>
            <person name="McLaughlin D.J."/>
            <person name="Morgenstern I."/>
            <person name="Morin E."/>
            <person name="Murat C."/>
            <person name="Nagy L.G."/>
            <person name="Nolan M."/>
            <person name="Ohm R.A."/>
            <person name="Patyshakuliyeva A."/>
            <person name="Rokas A."/>
            <person name="Ruiz-Duenas F.J."/>
            <person name="Sabat G."/>
            <person name="Salamov A."/>
            <person name="Samejima M."/>
            <person name="Schmutz J."/>
            <person name="Slot J.C."/>
            <person name="St John F."/>
            <person name="Stenlid J."/>
            <person name="Sun H."/>
            <person name="Sun S."/>
            <person name="Syed K."/>
            <person name="Tsang A."/>
            <person name="Wiebenga A."/>
            <person name="Young D."/>
            <person name="Pisabarro A."/>
            <person name="Eastwood D.C."/>
            <person name="Martin F."/>
            <person name="Cullen D."/>
            <person name="Grigoriev I.V."/>
            <person name="Hibbett D.S."/>
        </authorList>
    </citation>
    <scope>NUCLEOTIDE SEQUENCE [LARGE SCALE GENOMIC DNA]</scope>
    <source>
        <strain evidence="8 9">MD-104</strain>
    </source>
</reference>
<proteinExistence type="inferred from homology"/>
<dbReference type="SUPFAM" id="SSF46934">
    <property type="entry name" value="UBA-like"/>
    <property type="match status" value="1"/>
</dbReference>
<dbReference type="STRING" id="742152.A0A2H3IWA0"/>
<comment type="subcellular location">
    <subcellularLocation>
        <location evidence="6">Mitochondrion</location>
    </subcellularLocation>
</comment>
<dbReference type="OMA" id="FAKWTVG"/>
<keyword evidence="9" id="KW-1185">Reference proteome</keyword>
<dbReference type="EMBL" id="KB467831">
    <property type="protein sequence ID" value="PCH34236.1"/>
    <property type="molecule type" value="Genomic_DNA"/>
</dbReference>
<organism evidence="8 9">
    <name type="scientific">Wolfiporia cocos (strain MD-104)</name>
    <name type="common">Brown rot fungus</name>
    <dbReference type="NCBI Taxonomy" id="742152"/>
    <lineage>
        <taxon>Eukaryota</taxon>
        <taxon>Fungi</taxon>
        <taxon>Dikarya</taxon>
        <taxon>Basidiomycota</taxon>
        <taxon>Agaricomycotina</taxon>
        <taxon>Agaricomycetes</taxon>
        <taxon>Polyporales</taxon>
        <taxon>Phaeolaceae</taxon>
        <taxon>Wolfiporia</taxon>
    </lineage>
</organism>
<evidence type="ECO:0000256" key="6">
    <source>
        <dbReference type="HAMAP-Rule" id="MF_03135"/>
    </source>
</evidence>
<evidence type="ECO:0000256" key="5">
    <source>
        <dbReference type="ARBA" id="ARBA00023128"/>
    </source>
</evidence>
<dbReference type="InterPro" id="IPR018101">
    <property type="entry name" value="Transl_elong_Ts_CS"/>
</dbReference>
<dbReference type="InterPro" id="IPR036402">
    <property type="entry name" value="EF-Ts_dimer_sf"/>
</dbReference>
<dbReference type="Gene3D" id="3.30.479.20">
    <property type="entry name" value="Elongation factor Ts, dimerisation domain"/>
    <property type="match status" value="2"/>
</dbReference>
<feature type="domain" description="Translation elongation factor EFTs/EF1B dimerisation" evidence="7">
    <location>
        <begin position="106"/>
        <end position="198"/>
    </location>
</feature>
<accession>A0A2H3IWA0</accession>
<keyword evidence="5 6" id="KW-0496">Mitochondrion</keyword>
<dbReference type="InterPro" id="IPR009060">
    <property type="entry name" value="UBA-like_sf"/>
</dbReference>
<evidence type="ECO:0000256" key="4">
    <source>
        <dbReference type="ARBA" id="ARBA00022946"/>
    </source>
</evidence>
<sequence length="341" mass="36503">MFSARFVHGLLSFSRAYSVSAPKKGLKELVAEVRALADVSPTQAGQALKASDMDVAKALVWLEKHRAESAVKKAAKVEGRMANEGLIGTAVLSAGAAGSRQGAVRAAMIELNCETDFVARNDLFAKLLNDISFTAAFLSESAGSEAFMQPFSLDVLQGAPLLAQSNPTSESKLTVSEAMRDLTGRVGEKISLRRALTVVHELPPTQRDLALRVSARVHQSVQNPQQGRIGSLALLALKSPRLSEILASEAFAGDLDKLCQALGRQIIGFPTTSVKAVPGTQDEGALYDQPFAMFAGPGNDQPVRTFLRNWAKERGLLEGDERVVSGVEVLEFAKWTVGESI</sequence>
<dbReference type="PANTHER" id="PTHR11741:SF0">
    <property type="entry name" value="ELONGATION FACTOR TS, MITOCHONDRIAL"/>
    <property type="match status" value="1"/>
</dbReference>
<dbReference type="GO" id="GO:0003746">
    <property type="term" value="F:translation elongation factor activity"/>
    <property type="evidence" value="ECO:0007669"/>
    <property type="project" value="UniProtKB-UniRule"/>
</dbReference>
<dbReference type="Pfam" id="PF00889">
    <property type="entry name" value="EF_TS"/>
    <property type="match status" value="1"/>
</dbReference>
<keyword evidence="3 6" id="KW-0648">Protein biosynthesis</keyword>
<dbReference type="GO" id="GO:0005739">
    <property type="term" value="C:mitochondrion"/>
    <property type="evidence" value="ECO:0007669"/>
    <property type="project" value="UniProtKB-SubCell"/>
</dbReference>
<evidence type="ECO:0000313" key="8">
    <source>
        <dbReference type="EMBL" id="PCH34236.1"/>
    </source>
</evidence>
<dbReference type="GO" id="GO:0070125">
    <property type="term" value="P:mitochondrial translational elongation"/>
    <property type="evidence" value="ECO:0007669"/>
    <property type="project" value="TreeGrafter"/>
</dbReference>
<evidence type="ECO:0000256" key="3">
    <source>
        <dbReference type="ARBA" id="ARBA00022917"/>
    </source>
</evidence>
<dbReference type="InterPro" id="IPR014039">
    <property type="entry name" value="Transl_elong_EFTs/EF1B_dimer"/>
</dbReference>
<dbReference type="SUPFAM" id="SSF54713">
    <property type="entry name" value="Elongation factor Ts (EF-Ts), dimerisation domain"/>
    <property type="match status" value="1"/>
</dbReference>
<evidence type="ECO:0000256" key="1">
    <source>
        <dbReference type="ARBA" id="ARBA00005532"/>
    </source>
</evidence>
<name>A0A2H3IWA0_WOLCO</name>
<dbReference type="PANTHER" id="PTHR11741">
    <property type="entry name" value="ELONGATION FACTOR TS"/>
    <property type="match status" value="1"/>
</dbReference>
<dbReference type="Proteomes" id="UP000218811">
    <property type="component" value="Unassembled WGS sequence"/>
</dbReference>
<keyword evidence="2 6" id="KW-0251">Elongation factor</keyword>
<keyword evidence="4" id="KW-0809">Transit peptide</keyword>
<gene>
    <name evidence="6" type="primary">TSF1</name>
    <name evidence="8" type="ORF">WOLCODRAFT_135580</name>
</gene>
<evidence type="ECO:0000259" key="7">
    <source>
        <dbReference type="Pfam" id="PF00889"/>
    </source>
</evidence>
<dbReference type="HAMAP" id="MF_00050">
    <property type="entry name" value="EF_Ts"/>
    <property type="match status" value="1"/>
</dbReference>
<dbReference type="Gene3D" id="1.10.8.10">
    <property type="entry name" value="DNA helicase RuvA subunit, C-terminal domain"/>
    <property type="match status" value="1"/>
</dbReference>
<comment type="similarity">
    <text evidence="1 6">Belongs to the EF-Ts family.</text>
</comment>
<dbReference type="InterPro" id="IPR001816">
    <property type="entry name" value="Transl_elong_EFTs/EF1B"/>
</dbReference>
<dbReference type="PROSITE" id="PS01127">
    <property type="entry name" value="EF_TS_2"/>
    <property type="match status" value="1"/>
</dbReference>
<dbReference type="AlphaFoldDB" id="A0A2H3IWA0"/>
<comment type="function">
    <text evidence="6">Associates with the EF-Tu.GDP complex and induces the exchange of GDP to GTP. It remains bound to the aminoacyl-tRNA.EF-Tu.GTP complex up to the GTP hydrolysis stage on the ribosome.</text>
</comment>